<dbReference type="InterPro" id="IPR001173">
    <property type="entry name" value="Glyco_trans_2-like"/>
</dbReference>
<evidence type="ECO:0000313" key="7">
    <source>
        <dbReference type="Proteomes" id="UP000094828"/>
    </source>
</evidence>
<evidence type="ECO:0000256" key="1">
    <source>
        <dbReference type="ARBA" id="ARBA00006739"/>
    </source>
</evidence>
<dbReference type="InterPro" id="IPR029044">
    <property type="entry name" value="Nucleotide-diphossugar_trans"/>
</dbReference>
<keyword evidence="4" id="KW-1133">Transmembrane helix</keyword>
<comment type="caution">
    <text evidence="6">The sequence shown here is derived from an EMBL/GenBank/DDBJ whole genome shotgun (WGS) entry which is preliminary data.</text>
</comment>
<keyword evidence="4" id="KW-0812">Transmembrane</keyword>
<dbReference type="GO" id="GO:0016757">
    <property type="term" value="F:glycosyltransferase activity"/>
    <property type="evidence" value="ECO:0007669"/>
    <property type="project" value="UniProtKB-KW"/>
</dbReference>
<dbReference type="OrthoDB" id="9766299at2"/>
<keyword evidence="3 6" id="KW-0808">Transferase</keyword>
<gene>
    <name evidence="6" type="ORF">A6X21_05570</name>
</gene>
<sequence length="393" mass="43832">MTISLPLLLMALFWLSMLLLGYIYVGYPLVMAFFARITRQPPALQDQPASPVNPRTISVLLSAHHEPLTLPRKIENLLASSAAHQIQQILVGLDGADEETLAALRQIENPVLKVVPFAARRGKPSVLNDLAALATGEILLFVDARQTFELDTIEKLLQRFDDPHITVVSGELKFLASTHETTASEGVGFYWKYEKFIRKQESRFRGVPGATGACYALRKSAFQPIPAQTILDDVLIPMQAVMQGGKCVFEAHATIWDTPAKTTQHESTRKRRTIAGVVQLVLLKPALILPWKNPLWFEFVSHKLLRLASPWLLLTALVTNLLLLPTSPVYAWLLGAQAFAWTLAIAGAIVQSTGGQLRYCAPFLMFATLNWTTLLAEWDALWNRYQVTWKRAG</sequence>
<evidence type="ECO:0000313" key="6">
    <source>
        <dbReference type="EMBL" id="ODA30750.1"/>
    </source>
</evidence>
<evidence type="ECO:0000259" key="5">
    <source>
        <dbReference type="Pfam" id="PF00535"/>
    </source>
</evidence>
<feature type="transmembrane region" description="Helical" evidence="4">
    <location>
        <begin position="12"/>
        <end position="35"/>
    </location>
</feature>
<name>A0A1C3EC20_9PLAN</name>
<dbReference type="STRING" id="1841610.A6X21_05570"/>
<dbReference type="PANTHER" id="PTHR43630">
    <property type="entry name" value="POLY-BETA-1,6-N-ACETYL-D-GLUCOSAMINE SYNTHASE"/>
    <property type="match status" value="1"/>
</dbReference>
<keyword evidence="2" id="KW-0328">Glycosyltransferase</keyword>
<dbReference type="Proteomes" id="UP000094828">
    <property type="component" value="Unassembled WGS sequence"/>
</dbReference>
<dbReference type="RefSeq" id="WP_068848279.1">
    <property type="nucleotide sequence ID" value="NZ_LYDR01000103.1"/>
</dbReference>
<proteinExistence type="inferred from homology"/>
<accession>A0A1C3EC20</accession>
<evidence type="ECO:0000256" key="4">
    <source>
        <dbReference type="SAM" id="Phobius"/>
    </source>
</evidence>
<reference evidence="6 7" key="1">
    <citation type="submission" date="2016-05" db="EMBL/GenBank/DDBJ databases">
        <title>Genomic and physiological characterization of Planctopirus sp. isolated from fresh water lake.</title>
        <authorList>
            <person name="Subhash Y."/>
            <person name="Ramana C."/>
        </authorList>
    </citation>
    <scope>NUCLEOTIDE SEQUENCE [LARGE SCALE GENOMIC DNA]</scope>
    <source>
        <strain evidence="6 7">JC280</strain>
    </source>
</reference>
<dbReference type="SUPFAM" id="SSF53448">
    <property type="entry name" value="Nucleotide-diphospho-sugar transferases"/>
    <property type="match status" value="1"/>
</dbReference>
<evidence type="ECO:0000256" key="3">
    <source>
        <dbReference type="ARBA" id="ARBA00022679"/>
    </source>
</evidence>
<dbReference type="Gene3D" id="3.90.550.10">
    <property type="entry name" value="Spore Coat Polysaccharide Biosynthesis Protein SpsA, Chain A"/>
    <property type="match status" value="1"/>
</dbReference>
<organism evidence="6 7">
    <name type="scientific">Planctopirus hydrillae</name>
    <dbReference type="NCBI Taxonomy" id="1841610"/>
    <lineage>
        <taxon>Bacteria</taxon>
        <taxon>Pseudomonadati</taxon>
        <taxon>Planctomycetota</taxon>
        <taxon>Planctomycetia</taxon>
        <taxon>Planctomycetales</taxon>
        <taxon>Planctomycetaceae</taxon>
        <taxon>Planctopirus</taxon>
    </lineage>
</organism>
<protein>
    <submittedName>
        <fullName evidence="6">Glycosyl transferase family 2</fullName>
    </submittedName>
</protein>
<dbReference type="Pfam" id="PF00535">
    <property type="entry name" value="Glycos_transf_2"/>
    <property type="match status" value="1"/>
</dbReference>
<feature type="transmembrane region" description="Helical" evidence="4">
    <location>
        <begin position="304"/>
        <end position="323"/>
    </location>
</feature>
<comment type="similarity">
    <text evidence="1">Belongs to the glycosyltransferase 2 family.</text>
</comment>
<keyword evidence="7" id="KW-1185">Reference proteome</keyword>
<feature type="domain" description="Glycosyltransferase 2-like" evidence="5">
    <location>
        <begin position="58"/>
        <end position="223"/>
    </location>
</feature>
<dbReference type="PANTHER" id="PTHR43630:SF1">
    <property type="entry name" value="POLY-BETA-1,6-N-ACETYL-D-GLUCOSAMINE SYNTHASE"/>
    <property type="match status" value="1"/>
</dbReference>
<feature type="transmembrane region" description="Helical" evidence="4">
    <location>
        <begin position="357"/>
        <end position="376"/>
    </location>
</feature>
<dbReference type="EMBL" id="LYDR01000103">
    <property type="protein sequence ID" value="ODA30750.1"/>
    <property type="molecule type" value="Genomic_DNA"/>
</dbReference>
<feature type="transmembrane region" description="Helical" evidence="4">
    <location>
        <begin position="329"/>
        <end position="350"/>
    </location>
</feature>
<evidence type="ECO:0000256" key="2">
    <source>
        <dbReference type="ARBA" id="ARBA00022676"/>
    </source>
</evidence>
<keyword evidence="4" id="KW-0472">Membrane</keyword>
<dbReference type="AlphaFoldDB" id="A0A1C3EC20"/>